<gene>
    <name evidence="2" type="ORF">IWQ60_006345</name>
</gene>
<reference evidence="2" key="1">
    <citation type="submission" date="2022-07" db="EMBL/GenBank/DDBJ databases">
        <title>Phylogenomic reconstructions and comparative analyses of Kickxellomycotina fungi.</title>
        <authorList>
            <person name="Reynolds N.K."/>
            <person name="Stajich J.E."/>
            <person name="Barry K."/>
            <person name="Grigoriev I.V."/>
            <person name="Crous P."/>
            <person name="Smith M.E."/>
        </authorList>
    </citation>
    <scope>NUCLEOTIDE SEQUENCE</scope>
    <source>
        <strain evidence="2">RSA 861</strain>
    </source>
</reference>
<dbReference type="OrthoDB" id="9999611at2759"/>
<keyword evidence="3" id="KW-1185">Reference proteome</keyword>
<sequence length="167" mass="17353">MNYESVASTVKSAAGTVMEQVGSLVGNESLTTQGVETKTQANAEYEAAQAKARSQTAELETEAKRTADKIQNPSQFNGNLQASTGAVKETIGHAVGNANLAQAGSKQRAEGNAEYQAARAQAVAEGVVEKTSGVVRETAGKLTGNEVREAVGKADRTEGDAKIQLNK</sequence>
<organism evidence="2 3">
    <name type="scientific">Tieghemiomyces parasiticus</name>
    <dbReference type="NCBI Taxonomy" id="78921"/>
    <lineage>
        <taxon>Eukaryota</taxon>
        <taxon>Fungi</taxon>
        <taxon>Fungi incertae sedis</taxon>
        <taxon>Zoopagomycota</taxon>
        <taxon>Kickxellomycotina</taxon>
        <taxon>Dimargaritomycetes</taxon>
        <taxon>Dimargaritales</taxon>
        <taxon>Dimargaritaceae</taxon>
        <taxon>Tieghemiomyces</taxon>
    </lineage>
</organism>
<dbReference type="InterPro" id="IPR036629">
    <property type="entry name" value="YjbJ_sf"/>
</dbReference>
<comment type="caution">
    <text evidence="2">The sequence shown here is derived from an EMBL/GenBank/DDBJ whole genome shotgun (WGS) entry which is preliminary data.</text>
</comment>
<protein>
    <recommendedName>
        <fullName evidence="4">CsbD-like domain-containing protein</fullName>
    </recommendedName>
</protein>
<evidence type="ECO:0000313" key="3">
    <source>
        <dbReference type="Proteomes" id="UP001150569"/>
    </source>
</evidence>
<dbReference type="PANTHER" id="PTHR40460:SF1">
    <property type="entry name" value="CSBD-LIKE DOMAIN-CONTAINING PROTEIN"/>
    <property type="match status" value="1"/>
</dbReference>
<feature type="region of interest" description="Disordered" evidence="1">
    <location>
        <begin position="51"/>
        <end position="80"/>
    </location>
</feature>
<evidence type="ECO:0008006" key="4">
    <source>
        <dbReference type="Google" id="ProtNLM"/>
    </source>
</evidence>
<proteinExistence type="predicted"/>
<dbReference type="EMBL" id="JANBPT010000377">
    <property type="protein sequence ID" value="KAJ1922723.1"/>
    <property type="molecule type" value="Genomic_DNA"/>
</dbReference>
<evidence type="ECO:0000256" key="1">
    <source>
        <dbReference type="SAM" id="MobiDB-lite"/>
    </source>
</evidence>
<evidence type="ECO:0000313" key="2">
    <source>
        <dbReference type="EMBL" id="KAJ1922723.1"/>
    </source>
</evidence>
<feature type="compositionally biased region" description="Polar residues" evidence="1">
    <location>
        <begin position="69"/>
        <end position="80"/>
    </location>
</feature>
<dbReference type="Proteomes" id="UP001150569">
    <property type="component" value="Unassembled WGS sequence"/>
</dbReference>
<dbReference type="PANTHER" id="PTHR40460">
    <property type="entry name" value="CHROMOSOME 1, WHOLE GENOME SHOTGUN SEQUENCE"/>
    <property type="match status" value="1"/>
</dbReference>
<name>A0A9W8DTT1_9FUNG</name>
<accession>A0A9W8DTT1</accession>
<dbReference type="SUPFAM" id="SSF69047">
    <property type="entry name" value="Hypothetical protein YjbJ"/>
    <property type="match status" value="1"/>
</dbReference>
<dbReference type="AlphaFoldDB" id="A0A9W8DTT1"/>